<reference evidence="1" key="1">
    <citation type="submission" date="2021-06" db="EMBL/GenBank/DDBJ databases">
        <authorList>
            <person name="Kallberg Y."/>
            <person name="Tangrot J."/>
            <person name="Rosling A."/>
        </authorList>
    </citation>
    <scope>NUCLEOTIDE SEQUENCE</scope>
    <source>
        <strain evidence="1">MA461A</strain>
    </source>
</reference>
<organism evidence="1 2">
    <name type="scientific">Racocetra persica</name>
    <dbReference type="NCBI Taxonomy" id="160502"/>
    <lineage>
        <taxon>Eukaryota</taxon>
        <taxon>Fungi</taxon>
        <taxon>Fungi incertae sedis</taxon>
        <taxon>Mucoromycota</taxon>
        <taxon>Glomeromycotina</taxon>
        <taxon>Glomeromycetes</taxon>
        <taxon>Diversisporales</taxon>
        <taxon>Gigasporaceae</taxon>
        <taxon>Racocetra</taxon>
    </lineage>
</organism>
<sequence>MCQITKFRDNDVFSSEVHRAVQKRHDYGETFNLAQKVVRSAVEADGESLCHFKKILNDWFAKEQRLTNINNNNKEDFNPNQQMWDSWVLCTNLQELEGIVEDI</sequence>
<evidence type="ECO:0000313" key="2">
    <source>
        <dbReference type="Proteomes" id="UP000789920"/>
    </source>
</evidence>
<protein>
    <submittedName>
        <fullName evidence="1">35747_t:CDS:1</fullName>
    </submittedName>
</protein>
<name>A0ACA9P8G6_9GLOM</name>
<feature type="non-terminal residue" evidence="1">
    <location>
        <position position="103"/>
    </location>
</feature>
<accession>A0ACA9P8G6</accession>
<proteinExistence type="predicted"/>
<dbReference type="EMBL" id="CAJVQC010018491">
    <property type="protein sequence ID" value="CAG8693832.1"/>
    <property type="molecule type" value="Genomic_DNA"/>
</dbReference>
<comment type="caution">
    <text evidence="1">The sequence shown here is derived from an EMBL/GenBank/DDBJ whole genome shotgun (WGS) entry which is preliminary data.</text>
</comment>
<feature type="non-terminal residue" evidence="1">
    <location>
        <position position="1"/>
    </location>
</feature>
<gene>
    <name evidence="1" type="ORF">RPERSI_LOCUS9681</name>
</gene>
<dbReference type="Proteomes" id="UP000789920">
    <property type="component" value="Unassembled WGS sequence"/>
</dbReference>
<keyword evidence="2" id="KW-1185">Reference proteome</keyword>
<evidence type="ECO:0000313" key="1">
    <source>
        <dbReference type="EMBL" id="CAG8693832.1"/>
    </source>
</evidence>